<dbReference type="Proteomes" id="UP000245462">
    <property type="component" value="Unassembled WGS sequence"/>
</dbReference>
<accession>A0A2U1EYN1</accession>
<evidence type="ECO:0000313" key="1">
    <source>
        <dbReference type="EMBL" id="PVZ05009.1"/>
    </source>
</evidence>
<protein>
    <submittedName>
        <fullName evidence="1">Uncharacterized protein</fullName>
    </submittedName>
</protein>
<dbReference type="AlphaFoldDB" id="A0A2U1EYN1"/>
<sequence length="27" mass="2988">MIAVFVENIGFEPMTPCLQSRCSSQLS</sequence>
<proteinExistence type="predicted"/>
<reference evidence="1 2" key="1">
    <citation type="submission" date="2018-04" db="EMBL/GenBank/DDBJ databases">
        <title>Genomic Encyclopedia of Type Strains, Phase IV (KMG-IV): sequencing the most valuable type-strain genomes for metagenomic binning, comparative biology and taxonomic classification.</title>
        <authorList>
            <person name="Goeker M."/>
        </authorList>
    </citation>
    <scope>NUCLEOTIDE SEQUENCE [LARGE SCALE GENOMIC DNA]</scope>
    <source>
        <strain evidence="1 2">DSM 28520</strain>
    </source>
</reference>
<comment type="caution">
    <text evidence="1">The sequence shown here is derived from an EMBL/GenBank/DDBJ whole genome shotgun (WGS) entry which is preliminary data.</text>
</comment>
<gene>
    <name evidence="1" type="ORF">C7382_1285</name>
</gene>
<organism evidence="1 2">
    <name type="scientific">Porphyromonas loveana</name>
    <dbReference type="NCBI Taxonomy" id="1884669"/>
    <lineage>
        <taxon>Bacteria</taxon>
        <taxon>Pseudomonadati</taxon>
        <taxon>Bacteroidota</taxon>
        <taxon>Bacteroidia</taxon>
        <taxon>Bacteroidales</taxon>
        <taxon>Porphyromonadaceae</taxon>
        <taxon>Porphyromonas</taxon>
    </lineage>
</organism>
<keyword evidence="2" id="KW-1185">Reference proteome</keyword>
<evidence type="ECO:0000313" key="2">
    <source>
        <dbReference type="Proteomes" id="UP000245462"/>
    </source>
</evidence>
<dbReference type="EMBL" id="QEKY01000028">
    <property type="protein sequence ID" value="PVZ05009.1"/>
    <property type="molecule type" value="Genomic_DNA"/>
</dbReference>
<name>A0A2U1EYN1_9PORP</name>